<dbReference type="InterPro" id="IPR007730">
    <property type="entry name" value="SPOR-like_dom"/>
</dbReference>
<dbReference type="Pfam" id="PF05036">
    <property type="entry name" value="SPOR"/>
    <property type="match status" value="1"/>
</dbReference>
<gene>
    <name evidence="2" type="ORF">HNQ88_004194</name>
</gene>
<name>A0AAE3XS67_9BACT</name>
<accession>A0AAE3XS67</accession>
<protein>
    <submittedName>
        <fullName evidence="2">YVTN family beta-propeller protein</fullName>
    </submittedName>
</protein>
<dbReference type="PROSITE" id="PS51724">
    <property type="entry name" value="SPOR"/>
    <property type="match status" value="1"/>
</dbReference>
<dbReference type="SUPFAM" id="SSF51004">
    <property type="entry name" value="C-terminal (heme d1) domain of cytochrome cd1-nitrite reductase"/>
    <property type="match status" value="1"/>
</dbReference>
<dbReference type="PANTHER" id="PTHR47197:SF3">
    <property type="entry name" value="DIHYDRO-HEME D1 DEHYDROGENASE"/>
    <property type="match status" value="1"/>
</dbReference>
<dbReference type="GO" id="GO:0042834">
    <property type="term" value="F:peptidoglycan binding"/>
    <property type="evidence" value="ECO:0007669"/>
    <property type="project" value="InterPro"/>
</dbReference>
<comment type="caution">
    <text evidence="2">The sequence shown here is derived from an EMBL/GenBank/DDBJ whole genome shotgun (WGS) entry which is preliminary data.</text>
</comment>
<dbReference type="Proteomes" id="UP001185092">
    <property type="component" value="Unassembled WGS sequence"/>
</dbReference>
<reference evidence="2" key="1">
    <citation type="submission" date="2023-07" db="EMBL/GenBank/DDBJ databases">
        <title>Genomic Encyclopedia of Type Strains, Phase IV (KMG-IV): sequencing the most valuable type-strain genomes for metagenomic binning, comparative biology and taxonomic classification.</title>
        <authorList>
            <person name="Goeker M."/>
        </authorList>
    </citation>
    <scope>NUCLEOTIDE SEQUENCE</scope>
    <source>
        <strain evidence="2">DSM 26174</strain>
    </source>
</reference>
<dbReference type="InterPro" id="IPR036680">
    <property type="entry name" value="SPOR-like_sf"/>
</dbReference>
<dbReference type="PANTHER" id="PTHR47197">
    <property type="entry name" value="PROTEIN NIRF"/>
    <property type="match status" value="1"/>
</dbReference>
<dbReference type="InterPro" id="IPR011964">
    <property type="entry name" value="YVTN_b-propeller_repeat"/>
</dbReference>
<organism evidence="2 3">
    <name type="scientific">Aureibacter tunicatorum</name>
    <dbReference type="NCBI Taxonomy" id="866807"/>
    <lineage>
        <taxon>Bacteria</taxon>
        <taxon>Pseudomonadati</taxon>
        <taxon>Bacteroidota</taxon>
        <taxon>Cytophagia</taxon>
        <taxon>Cytophagales</taxon>
        <taxon>Persicobacteraceae</taxon>
        <taxon>Aureibacter</taxon>
    </lineage>
</organism>
<evidence type="ECO:0000259" key="1">
    <source>
        <dbReference type="PROSITE" id="PS51724"/>
    </source>
</evidence>
<dbReference type="RefSeq" id="WP_309941670.1">
    <property type="nucleotide sequence ID" value="NZ_AP025305.1"/>
</dbReference>
<feature type="domain" description="SPOR" evidence="1">
    <location>
        <begin position="356"/>
        <end position="431"/>
    </location>
</feature>
<evidence type="ECO:0000313" key="3">
    <source>
        <dbReference type="Proteomes" id="UP001185092"/>
    </source>
</evidence>
<proteinExistence type="predicted"/>
<dbReference type="SUPFAM" id="SSF110997">
    <property type="entry name" value="Sporulation related repeat"/>
    <property type="match status" value="1"/>
</dbReference>
<dbReference type="NCBIfam" id="TIGR02276">
    <property type="entry name" value="beta_rpt_yvtn"/>
    <property type="match status" value="1"/>
</dbReference>
<sequence>MSILKTLLISIMVTCALESFGQSSFDTTRLIQTKTVTGKISPKSVVYGDGKIYAQNMMYRHSVTVYDTLGSLLKTIPDTVTLSQFGIDNKTGVFKGAPVEGSITPDGKYYWISNYQMYGQGFDNAGCDACSDSTYDHSYLYAINTNTLAVDHVAEVGSVPKFLAISSDNKYLIVSNWSSADISVVNPQNGSLIKTIQVGKHPRGLAFNQNNTKVYVALMGDDAIAEVEIDSWEVSVHKDAGDAPRHILYADSCLYYSVNNENSVTKWDLRNDSKESAKVGTAPRSMAFSIDTAYAYVVNYSSSSLSKIKLKDMSVVQTIPTKSKPIGVTVTAQTNKVWVACYGGSLICYEEREKPSIEESNFYMIVGSFSSEKNALNFSDELTRKGYPASILSSADGKYRVSVFQSNDYSEMVQNQSKYRVIVENPWILRHR</sequence>
<keyword evidence="3" id="KW-1185">Reference proteome</keyword>
<dbReference type="InterPro" id="IPR011048">
    <property type="entry name" value="Haem_d1_sf"/>
</dbReference>
<evidence type="ECO:0000313" key="2">
    <source>
        <dbReference type="EMBL" id="MDR6241118.1"/>
    </source>
</evidence>
<dbReference type="EMBL" id="JAVDQD010000006">
    <property type="protein sequence ID" value="MDR6241118.1"/>
    <property type="molecule type" value="Genomic_DNA"/>
</dbReference>
<dbReference type="InterPro" id="IPR015943">
    <property type="entry name" value="WD40/YVTN_repeat-like_dom_sf"/>
</dbReference>
<dbReference type="Gene3D" id="2.130.10.10">
    <property type="entry name" value="YVTN repeat-like/Quinoprotein amine dehydrogenase"/>
    <property type="match status" value="2"/>
</dbReference>
<dbReference type="InterPro" id="IPR051200">
    <property type="entry name" value="Host-pathogen_enzymatic-act"/>
</dbReference>
<dbReference type="Gene3D" id="3.30.70.1070">
    <property type="entry name" value="Sporulation related repeat"/>
    <property type="match status" value="1"/>
</dbReference>
<dbReference type="AlphaFoldDB" id="A0AAE3XS67"/>